<dbReference type="EMBL" id="JATN01000322">
    <property type="protein sequence ID" value="EUC56115.1"/>
    <property type="molecule type" value="Genomic_DNA"/>
</dbReference>
<proteinExistence type="predicted"/>
<keyword evidence="1" id="KW-0732">Signal</keyword>
<keyword evidence="2" id="KW-0812">Transmembrane</keyword>
<accession>X8J2A8</accession>
<gene>
    <name evidence="2" type="ORF">RSOL_160640</name>
</gene>
<evidence type="ECO:0000256" key="1">
    <source>
        <dbReference type="SAM" id="SignalP"/>
    </source>
</evidence>
<feature type="chain" id="PRO_5004985843" evidence="1">
    <location>
        <begin position="24"/>
        <end position="186"/>
    </location>
</feature>
<organism evidence="2 3">
    <name type="scientific">Rhizoctonia solani AG-3 Rhs1AP</name>
    <dbReference type="NCBI Taxonomy" id="1086054"/>
    <lineage>
        <taxon>Eukaryota</taxon>
        <taxon>Fungi</taxon>
        <taxon>Dikarya</taxon>
        <taxon>Basidiomycota</taxon>
        <taxon>Agaricomycotina</taxon>
        <taxon>Agaricomycetes</taxon>
        <taxon>Cantharellales</taxon>
        <taxon>Ceratobasidiaceae</taxon>
        <taxon>Rhizoctonia</taxon>
    </lineage>
</organism>
<feature type="signal peptide" evidence="1">
    <location>
        <begin position="1"/>
        <end position="23"/>
    </location>
</feature>
<feature type="non-terminal residue" evidence="2">
    <location>
        <position position="186"/>
    </location>
</feature>
<evidence type="ECO:0000313" key="2">
    <source>
        <dbReference type="EMBL" id="EUC56115.1"/>
    </source>
</evidence>
<name>X8J2A8_9AGAM</name>
<dbReference type="AlphaFoldDB" id="X8J2A8"/>
<dbReference type="Proteomes" id="UP000030108">
    <property type="component" value="Unassembled WGS sequence"/>
</dbReference>
<evidence type="ECO:0000313" key="3">
    <source>
        <dbReference type="Proteomes" id="UP000030108"/>
    </source>
</evidence>
<protein>
    <submittedName>
        <fullName evidence="2">Transmembrane protein, putative</fullName>
    </submittedName>
</protein>
<sequence>MASFIRSTSLILWLLVLSIMVSALPASSDAQQMASRRNGNDVFQCVSDIQTEVELLTRTIAKLAVVTEATAVVELLAIKIGDCAKLVGKTARDIDIDSSVKVDVAVKVATIITLLFNLSVTLVTNFGARLALPLLAKIDTCILSLVSILNVCANGMRSLLPTVLGSSVFAQAYLKLSTSALDSIPL</sequence>
<comment type="caution">
    <text evidence="2">The sequence shown here is derived from an EMBL/GenBank/DDBJ whole genome shotgun (WGS) entry which is preliminary data.</text>
</comment>
<dbReference type="OrthoDB" id="3259902at2759"/>
<reference evidence="3" key="1">
    <citation type="journal article" date="2014" name="Genome Announc.">
        <title>Draft genome sequence of the plant-pathogenic soil fungus Rhizoctonia solani anastomosis group 3 strain Rhs1AP.</title>
        <authorList>
            <person name="Cubeta M.A."/>
            <person name="Thomas E."/>
            <person name="Dean R.A."/>
            <person name="Jabaji S."/>
            <person name="Neate S.M."/>
            <person name="Tavantzis S."/>
            <person name="Toda T."/>
            <person name="Vilgalys R."/>
            <person name="Bharathan N."/>
            <person name="Fedorova-Abrams N."/>
            <person name="Pakala S.B."/>
            <person name="Pakala S.M."/>
            <person name="Zafar N."/>
            <person name="Joardar V."/>
            <person name="Losada L."/>
            <person name="Nierman W.C."/>
        </authorList>
    </citation>
    <scope>NUCLEOTIDE SEQUENCE [LARGE SCALE GENOMIC DNA]</scope>
    <source>
        <strain evidence="3">AG-3</strain>
    </source>
</reference>
<keyword evidence="2" id="KW-0472">Membrane</keyword>